<feature type="transmembrane region" description="Helical" evidence="7">
    <location>
        <begin position="114"/>
        <end position="138"/>
    </location>
</feature>
<feature type="transmembrane region" description="Helical" evidence="7">
    <location>
        <begin position="20"/>
        <end position="45"/>
    </location>
</feature>
<dbReference type="PANTHER" id="PTHR30193">
    <property type="entry name" value="ABC TRANSPORTER PERMEASE PROTEIN"/>
    <property type="match status" value="1"/>
</dbReference>
<dbReference type="AlphaFoldDB" id="A0A6B0YV39"/>
<gene>
    <name evidence="9" type="ORF">F4Y42_12380</name>
</gene>
<evidence type="ECO:0000259" key="8">
    <source>
        <dbReference type="PROSITE" id="PS50928"/>
    </source>
</evidence>
<dbReference type="InterPro" id="IPR035906">
    <property type="entry name" value="MetI-like_sf"/>
</dbReference>
<dbReference type="CDD" id="cd06261">
    <property type="entry name" value="TM_PBP2"/>
    <property type="match status" value="1"/>
</dbReference>
<evidence type="ECO:0000256" key="7">
    <source>
        <dbReference type="RuleBase" id="RU363032"/>
    </source>
</evidence>
<keyword evidence="5 7" id="KW-1133">Transmembrane helix</keyword>
<protein>
    <submittedName>
        <fullName evidence="9">Sugar ABC transporter permease</fullName>
    </submittedName>
</protein>
<evidence type="ECO:0000256" key="2">
    <source>
        <dbReference type="ARBA" id="ARBA00022448"/>
    </source>
</evidence>
<sequence>MAATNLRERRWARFLNRYGFILAVLVPVLLWFSIFSFGPILYALYASLTNTHSLDPSRARFVGLDNYISLLDDRRFLAAMRNVVQFVLTKGVLNIVLSLGLALLLERLRRGRNLYLFFIFMPVVISQVAVAMLFLWLYDPRLGLINYLLSLVEIPPQSFIRSTAQAIYSVAVADVWKTYGYAAVIFLAGLLDIPQDYYEAAKVDGATRLQTLWRVTLPLLKNPLVLVLVLIVIDGVQHFTMVQVMTGGGPADSTLMPSILVYNYGLGANNYRMGYACAISFLMFAVILVVTVLQLRLFRSLYD</sequence>
<dbReference type="InterPro" id="IPR000515">
    <property type="entry name" value="MetI-like"/>
</dbReference>
<organism evidence="9">
    <name type="scientific">Caldilineaceae bacterium SB0664_bin_27</name>
    <dbReference type="NCBI Taxonomy" id="2605260"/>
    <lineage>
        <taxon>Bacteria</taxon>
        <taxon>Bacillati</taxon>
        <taxon>Chloroflexota</taxon>
        <taxon>Caldilineae</taxon>
        <taxon>Caldilineales</taxon>
        <taxon>Caldilineaceae</taxon>
    </lineage>
</organism>
<keyword evidence="2 7" id="KW-0813">Transport</keyword>
<feature type="domain" description="ABC transmembrane type-1" evidence="8">
    <location>
        <begin position="80"/>
        <end position="294"/>
    </location>
</feature>
<dbReference type="InterPro" id="IPR051393">
    <property type="entry name" value="ABC_transporter_permease"/>
</dbReference>
<dbReference type="PROSITE" id="PS50928">
    <property type="entry name" value="ABC_TM1"/>
    <property type="match status" value="1"/>
</dbReference>
<dbReference type="GO" id="GO:0005886">
    <property type="term" value="C:plasma membrane"/>
    <property type="evidence" value="ECO:0007669"/>
    <property type="project" value="UniProtKB-SubCell"/>
</dbReference>
<comment type="caution">
    <text evidence="9">The sequence shown here is derived from an EMBL/GenBank/DDBJ whole genome shotgun (WGS) entry which is preliminary data.</text>
</comment>
<feature type="transmembrane region" description="Helical" evidence="7">
    <location>
        <begin position="166"/>
        <end position="191"/>
    </location>
</feature>
<evidence type="ECO:0000256" key="4">
    <source>
        <dbReference type="ARBA" id="ARBA00022692"/>
    </source>
</evidence>
<evidence type="ECO:0000256" key="5">
    <source>
        <dbReference type="ARBA" id="ARBA00022989"/>
    </source>
</evidence>
<keyword evidence="4 7" id="KW-0812">Transmembrane</keyword>
<proteinExistence type="inferred from homology"/>
<feature type="transmembrane region" description="Helical" evidence="7">
    <location>
        <begin position="212"/>
        <end position="233"/>
    </location>
</feature>
<keyword evidence="3" id="KW-1003">Cell membrane</keyword>
<evidence type="ECO:0000256" key="6">
    <source>
        <dbReference type="ARBA" id="ARBA00023136"/>
    </source>
</evidence>
<dbReference type="GO" id="GO:0055085">
    <property type="term" value="P:transmembrane transport"/>
    <property type="evidence" value="ECO:0007669"/>
    <property type="project" value="InterPro"/>
</dbReference>
<comment type="similarity">
    <text evidence="7">Belongs to the binding-protein-dependent transport system permease family.</text>
</comment>
<dbReference type="Pfam" id="PF00528">
    <property type="entry name" value="BPD_transp_1"/>
    <property type="match status" value="1"/>
</dbReference>
<keyword evidence="6 7" id="KW-0472">Membrane</keyword>
<evidence type="ECO:0000313" key="9">
    <source>
        <dbReference type="EMBL" id="MXY94231.1"/>
    </source>
</evidence>
<dbReference type="Gene3D" id="1.10.3720.10">
    <property type="entry name" value="MetI-like"/>
    <property type="match status" value="1"/>
</dbReference>
<dbReference type="SUPFAM" id="SSF161098">
    <property type="entry name" value="MetI-like"/>
    <property type="match status" value="1"/>
</dbReference>
<reference evidence="9" key="1">
    <citation type="submission" date="2019-09" db="EMBL/GenBank/DDBJ databases">
        <title>Characterisation of the sponge microbiome using genome-centric metagenomics.</title>
        <authorList>
            <person name="Engelberts J.P."/>
            <person name="Robbins S.J."/>
            <person name="De Goeij J.M."/>
            <person name="Aranda M."/>
            <person name="Bell S.C."/>
            <person name="Webster N.S."/>
        </authorList>
    </citation>
    <scope>NUCLEOTIDE SEQUENCE</scope>
    <source>
        <strain evidence="9">SB0664_bin_27</strain>
    </source>
</reference>
<feature type="transmembrane region" description="Helical" evidence="7">
    <location>
        <begin position="273"/>
        <end position="293"/>
    </location>
</feature>
<name>A0A6B0YV39_9CHLR</name>
<accession>A0A6B0YV39</accession>
<feature type="transmembrane region" description="Helical" evidence="7">
    <location>
        <begin position="83"/>
        <end position="105"/>
    </location>
</feature>
<evidence type="ECO:0000256" key="3">
    <source>
        <dbReference type="ARBA" id="ARBA00022475"/>
    </source>
</evidence>
<comment type="subcellular location">
    <subcellularLocation>
        <location evidence="1 7">Cell membrane</location>
        <topology evidence="1 7">Multi-pass membrane protein</topology>
    </subcellularLocation>
</comment>
<dbReference type="PANTHER" id="PTHR30193:SF37">
    <property type="entry name" value="INNER MEMBRANE ABC TRANSPORTER PERMEASE PROTEIN YCJO"/>
    <property type="match status" value="1"/>
</dbReference>
<dbReference type="EMBL" id="VXRG01000103">
    <property type="protein sequence ID" value="MXY94231.1"/>
    <property type="molecule type" value="Genomic_DNA"/>
</dbReference>
<evidence type="ECO:0000256" key="1">
    <source>
        <dbReference type="ARBA" id="ARBA00004651"/>
    </source>
</evidence>